<evidence type="ECO:0000313" key="2">
    <source>
        <dbReference type="Proteomes" id="UP000242715"/>
    </source>
</evidence>
<accession>A0A2Z6PC75</accession>
<organism evidence="1 2">
    <name type="scientific">Trifolium subterraneum</name>
    <name type="common">Subterranean clover</name>
    <dbReference type="NCBI Taxonomy" id="3900"/>
    <lineage>
        <taxon>Eukaryota</taxon>
        <taxon>Viridiplantae</taxon>
        <taxon>Streptophyta</taxon>
        <taxon>Embryophyta</taxon>
        <taxon>Tracheophyta</taxon>
        <taxon>Spermatophyta</taxon>
        <taxon>Magnoliopsida</taxon>
        <taxon>eudicotyledons</taxon>
        <taxon>Gunneridae</taxon>
        <taxon>Pentapetalae</taxon>
        <taxon>rosids</taxon>
        <taxon>fabids</taxon>
        <taxon>Fabales</taxon>
        <taxon>Fabaceae</taxon>
        <taxon>Papilionoideae</taxon>
        <taxon>50 kb inversion clade</taxon>
        <taxon>NPAAA clade</taxon>
        <taxon>Hologalegina</taxon>
        <taxon>IRL clade</taxon>
        <taxon>Trifolieae</taxon>
        <taxon>Trifolium</taxon>
    </lineage>
</organism>
<dbReference type="EMBL" id="DF974220">
    <property type="protein sequence ID" value="GAU46505.1"/>
    <property type="molecule type" value="Genomic_DNA"/>
</dbReference>
<dbReference type="Proteomes" id="UP000242715">
    <property type="component" value="Unassembled WGS sequence"/>
</dbReference>
<proteinExistence type="predicted"/>
<name>A0A2Z6PC75_TRISU</name>
<dbReference type="AlphaFoldDB" id="A0A2Z6PC75"/>
<evidence type="ECO:0000313" key="1">
    <source>
        <dbReference type="EMBL" id="GAU46505.1"/>
    </source>
</evidence>
<protein>
    <submittedName>
        <fullName evidence="1">Uncharacterized protein</fullName>
    </submittedName>
</protein>
<sequence>MKEESEASAQKEAKAEMSRVNFRLNYSLNLHVTSMSLHLDAFSIVSSLRLPSSVLPVNCTAVLSAMYFADFA</sequence>
<gene>
    <name evidence="1" type="ORF">TSUD_285870</name>
</gene>
<keyword evidence="2" id="KW-1185">Reference proteome</keyword>
<reference evidence="2" key="1">
    <citation type="journal article" date="2017" name="Front. Plant Sci.">
        <title>Climate Clever Clovers: New Paradigm to Reduce the Environmental Footprint of Ruminants by Breeding Low Methanogenic Forages Utilizing Haplotype Variation.</title>
        <authorList>
            <person name="Kaur P."/>
            <person name="Appels R."/>
            <person name="Bayer P.E."/>
            <person name="Keeble-Gagnere G."/>
            <person name="Wang J."/>
            <person name="Hirakawa H."/>
            <person name="Shirasawa K."/>
            <person name="Vercoe P."/>
            <person name="Stefanova K."/>
            <person name="Durmic Z."/>
            <person name="Nichols P."/>
            <person name="Revell C."/>
            <person name="Isobe S.N."/>
            <person name="Edwards D."/>
            <person name="Erskine W."/>
        </authorList>
    </citation>
    <scope>NUCLEOTIDE SEQUENCE [LARGE SCALE GENOMIC DNA]</scope>
    <source>
        <strain evidence="2">cv. Daliak</strain>
    </source>
</reference>